<comment type="caution">
    <text evidence="1">The sequence shown here is derived from an EMBL/GenBank/DDBJ whole genome shotgun (WGS) entry which is preliminary data.</text>
</comment>
<evidence type="ECO:0000313" key="2">
    <source>
        <dbReference type="Proteomes" id="UP000469545"/>
    </source>
</evidence>
<keyword evidence="2" id="KW-1185">Reference proteome</keyword>
<reference evidence="1 2" key="1">
    <citation type="submission" date="2020-01" db="EMBL/GenBank/DDBJ databases">
        <title>Insect and environment-associated Actinomycetes.</title>
        <authorList>
            <person name="Currrie C."/>
            <person name="Chevrette M."/>
            <person name="Carlson C."/>
            <person name="Stubbendieck R."/>
            <person name="Wendt-Pienkowski E."/>
        </authorList>
    </citation>
    <scope>NUCLEOTIDE SEQUENCE [LARGE SCALE GENOMIC DNA]</scope>
    <source>
        <strain evidence="1 2">SID14172</strain>
    </source>
</reference>
<organism evidence="1 2">
    <name type="scientific">Streptomyces coelicoflavus</name>
    <dbReference type="NCBI Taxonomy" id="285562"/>
    <lineage>
        <taxon>Bacteria</taxon>
        <taxon>Bacillati</taxon>
        <taxon>Actinomycetota</taxon>
        <taxon>Actinomycetes</taxon>
        <taxon>Kitasatosporales</taxon>
        <taxon>Streptomycetaceae</taxon>
        <taxon>Streptomyces</taxon>
    </lineage>
</organism>
<dbReference type="AlphaFoldDB" id="A0A6N9UUA7"/>
<dbReference type="Proteomes" id="UP000469545">
    <property type="component" value="Unassembled WGS sequence"/>
</dbReference>
<evidence type="ECO:0000313" key="1">
    <source>
        <dbReference type="EMBL" id="NEB19820.1"/>
    </source>
</evidence>
<proteinExistence type="predicted"/>
<protein>
    <submittedName>
        <fullName evidence="1">Acyl-CoA dehydrogenase</fullName>
    </submittedName>
</protein>
<dbReference type="EMBL" id="JAAGMB010000548">
    <property type="protein sequence ID" value="NEB19820.1"/>
    <property type="molecule type" value="Genomic_DNA"/>
</dbReference>
<sequence>LADLARVFATEVRHLGERCAALLGRPDTGGLAPAAYVLVDRYCLLIAAASCLAVRENADPAAGDGGLLAEPDWALLALTRFGRRLGLEVPDLPDGVARDLAARLVDRYRDGRSFDLYGMRLT</sequence>
<gene>
    <name evidence="1" type="ORF">G3I46_25565</name>
</gene>
<feature type="non-terminal residue" evidence="1">
    <location>
        <position position="1"/>
    </location>
</feature>
<name>A0A6N9UUA7_9ACTN</name>
<accession>A0A6N9UUA7</accession>